<dbReference type="Proteomes" id="UP000541610">
    <property type="component" value="Unassembled WGS sequence"/>
</dbReference>
<dbReference type="Gene3D" id="2.40.70.10">
    <property type="entry name" value="Acid Proteases"/>
    <property type="match status" value="1"/>
</dbReference>
<dbReference type="InterPro" id="IPR052055">
    <property type="entry name" value="Hepadnavirus_pol/RT"/>
</dbReference>
<evidence type="ECO:0000313" key="3">
    <source>
        <dbReference type="EMBL" id="KAF4686752.1"/>
    </source>
</evidence>
<gene>
    <name evidence="3" type="ORF">FOZ60_004810</name>
</gene>
<dbReference type="SUPFAM" id="SSF57756">
    <property type="entry name" value="Retrovirus zinc finger-like domains"/>
    <property type="match status" value="1"/>
</dbReference>
<dbReference type="PANTHER" id="PTHR33050:SF7">
    <property type="entry name" value="RIBONUCLEASE H"/>
    <property type="match status" value="1"/>
</dbReference>
<evidence type="ECO:0000256" key="1">
    <source>
        <dbReference type="PROSITE-ProRule" id="PRU00047"/>
    </source>
</evidence>
<dbReference type="OrthoDB" id="3863715at2759"/>
<dbReference type="SUPFAM" id="SSF56672">
    <property type="entry name" value="DNA/RNA polymerases"/>
    <property type="match status" value="1"/>
</dbReference>
<feature type="domain" description="CCHC-type" evidence="2">
    <location>
        <begin position="445"/>
        <end position="462"/>
    </location>
</feature>
<dbReference type="InterPro" id="IPR036875">
    <property type="entry name" value="Znf_CCHC_sf"/>
</dbReference>
<dbReference type="Gene3D" id="4.10.60.10">
    <property type="entry name" value="Zinc finger, CCHC-type"/>
    <property type="match status" value="1"/>
</dbReference>
<keyword evidence="1" id="KW-0863">Zinc-finger</keyword>
<keyword evidence="1" id="KW-0862">Zinc</keyword>
<dbReference type="SMART" id="SM00343">
    <property type="entry name" value="ZnF_C2HC"/>
    <property type="match status" value="2"/>
</dbReference>
<dbReference type="InterPro" id="IPR036397">
    <property type="entry name" value="RNaseH_sf"/>
</dbReference>
<dbReference type="Pfam" id="PF00078">
    <property type="entry name" value="RVT_1"/>
    <property type="match status" value="1"/>
</dbReference>
<proteinExistence type="predicted"/>
<protein>
    <recommendedName>
        <fullName evidence="2">CCHC-type domain-containing protein</fullName>
    </recommendedName>
</protein>
<dbReference type="InterPro" id="IPR041588">
    <property type="entry name" value="Integrase_H2C2"/>
</dbReference>
<name>A0A7J6NS83_PEROL</name>
<dbReference type="Pfam" id="PF00098">
    <property type="entry name" value="zf-CCHC"/>
    <property type="match status" value="2"/>
</dbReference>
<keyword evidence="1" id="KW-0479">Metal-binding</keyword>
<dbReference type="Gene3D" id="1.10.340.70">
    <property type="match status" value="1"/>
</dbReference>
<dbReference type="GO" id="GO:0003676">
    <property type="term" value="F:nucleic acid binding"/>
    <property type="evidence" value="ECO:0007669"/>
    <property type="project" value="InterPro"/>
</dbReference>
<evidence type="ECO:0000313" key="4">
    <source>
        <dbReference type="Proteomes" id="UP000541610"/>
    </source>
</evidence>
<dbReference type="PROSITE" id="PS50158">
    <property type="entry name" value="ZF_CCHC"/>
    <property type="match status" value="2"/>
</dbReference>
<dbReference type="InterPro" id="IPR000477">
    <property type="entry name" value="RT_dom"/>
</dbReference>
<reference evidence="3 4" key="1">
    <citation type="submission" date="2020-04" db="EMBL/GenBank/DDBJ databases">
        <title>Perkinsus olseni comparative genomics.</title>
        <authorList>
            <person name="Bogema D.R."/>
        </authorList>
    </citation>
    <scope>NUCLEOTIDE SEQUENCE [LARGE SCALE GENOMIC DNA]</scope>
    <source>
        <strain evidence="3">00978-12</strain>
    </source>
</reference>
<dbReference type="SUPFAM" id="SSF50630">
    <property type="entry name" value="Acid proteases"/>
    <property type="match status" value="1"/>
</dbReference>
<dbReference type="PANTHER" id="PTHR33050">
    <property type="entry name" value="REVERSE TRANSCRIPTASE DOMAIN-CONTAINING PROTEIN"/>
    <property type="match status" value="1"/>
</dbReference>
<dbReference type="InterPro" id="IPR021109">
    <property type="entry name" value="Peptidase_aspartic_dom_sf"/>
</dbReference>
<dbReference type="InterPro" id="IPR001878">
    <property type="entry name" value="Znf_CCHC"/>
</dbReference>
<dbReference type="InterPro" id="IPR043502">
    <property type="entry name" value="DNA/RNA_pol_sf"/>
</dbReference>
<dbReference type="GO" id="GO:0008270">
    <property type="term" value="F:zinc ion binding"/>
    <property type="evidence" value="ECO:0007669"/>
    <property type="project" value="UniProtKB-KW"/>
</dbReference>
<accession>A0A7J6NS83</accession>
<evidence type="ECO:0000259" key="2">
    <source>
        <dbReference type="PROSITE" id="PS50158"/>
    </source>
</evidence>
<dbReference type="Pfam" id="PF17921">
    <property type="entry name" value="Integrase_H2C2"/>
    <property type="match status" value="1"/>
</dbReference>
<comment type="caution">
    <text evidence="3">The sequence shown here is derived from an EMBL/GenBank/DDBJ whole genome shotgun (WGS) entry which is preliminary data.</text>
</comment>
<feature type="domain" description="CCHC-type" evidence="2">
    <location>
        <begin position="423"/>
        <end position="438"/>
    </location>
</feature>
<organism evidence="3 4">
    <name type="scientific">Perkinsus olseni</name>
    <name type="common">Perkinsus atlanticus</name>
    <dbReference type="NCBI Taxonomy" id="32597"/>
    <lineage>
        <taxon>Eukaryota</taxon>
        <taxon>Sar</taxon>
        <taxon>Alveolata</taxon>
        <taxon>Perkinsozoa</taxon>
        <taxon>Perkinsea</taxon>
        <taxon>Perkinsida</taxon>
        <taxon>Perkinsidae</taxon>
        <taxon>Perkinsus</taxon>
    </lineage>
</organism>
<dbReference type="EMBL" id="JABANP010000209">
    <property type="protein sequence ID" value="KAF4686752.1"/>
    <property type="molecule type" value="Genomic_DNA"/>
</dbReference>
<dbReference type="Gene3D" id="3.30.420.10">
    <property type="entry name" value="Ribonuclease H-like superfamily/Ribonuclease H"/>
    <property type="match status" value="1"/>
</dbReference>
<sequence length="1622" mass="180269">MALHDGLNSVFIELAETLVDEIFVKGVNVKIGVVVLQLVNRVTALFEPEVPVYADLKEGLLKKAVAMMTTVIGDPNGNEFVRRAVMLSGFFATYVLAEVVTRVGAERLQVSEDDMRSLRHDKLDAARELNTSPYSIFVPGFLQRLRSANDIEVKAPEVVLSQVKQERPSTAIPVSALPAESRDRPADQVMTDDYVYTLRELNTVLKEVDRLPLASTFTGLTDSRSLSAFRNETETLAKLRHWSPAHTFHYLSRAISPEVWQMVGPEIENELSGVCYSNAISQLWSNLAQLCGGVVEDEKMLDQLLGLVQDEKESVLTFLSRVSTYRDQCRNSHMPYDDSFFIMISRRGLRSTALASQTAAVVANTRNDWVRTVAMLDRRSKQCQSDVGRSQQGAAVIDLTGEDKIGTGMVATATPGSAYPRVRRCYNCGKTGHLARQCTADKGPRKCWNCGQTGHLASACPNREGVSSQVSEQAASKPEAVTTKAAVVNDGSRGVVAHEGGVVETVIIPSRTVTFQNSHGGQEEDVGGAILTAWWEGVPLRGLVDTGAADALLSYERYCALQSSSASVISLEKTSSSIQLADGSMRAVAGMVKLALRFSNGVTLVHPFYVVQGLCPSVIWGVKLLARLGTSITISECEQGVRISTSFVNEGQKSKLLCDQSSDTTVTTESVVPDILAVRCCGDSYAVSSDIEELASEEAPSEVESYTPNGENDEPKCDSYVFDWRRVPAAPNYFYRVREVRADDVIDCPGQRYVCEVRLPNLCAIEETKKVVDYSSALLSKLSTEQKRLYFKEIDSYIANSWWKREELAGSAEKGNYYNNDDPIIIFGLPQSSLKSTVMRPVADCRRLNSRMEKASYAGENVGAILSEIALAVNAVSETNNETDHDDGVCMACLDISRAFYRLRLCSSSGCPTRLWLRTCHKWYSTSRLIFGLAAGPSGLEAFVLRILALAKQAGVLDGVYSWAYLDDLTLIGTSSKVRRAVLVIRELAALHGLPIPASKTVILCSHGSSLRSRHLGVFWDVAEQHLTVSCATFEKPVVKEKFSKRQLFSVVGKWHDGLRRHPEWSLAADTCRMIAGRWTLAWDKPHPLSAEEKKVLTTAFAMVEDGIVSHSHNLPVRCGTTIVAQCDASTVGYGWLWFLEGADQQPLCMRARWWKGGRRFWHINRKELFCIVELLLSLSDLALDKYGIKCVKVETDSRVACCWLQGGSFKSVTRSQERVAIGRLLMLAAEAQAKLKGVTFSVSHIGTEENARADKLSRMGTDMSPLLEEILSSTDRAQRARVVRTNVQKVPVGHELSDLFERQQKDPLLIGLVKRCQQAPKNEIIDNGSVFRLQERDGIRVLVRVVRTAGVPVDQFRTVLVHPVVESELKHLVEEYHDRIGHLNDRATRWHVSRDWWWPGMRSMIKRICRGCLLSATLAEAAALRSTSEKIFPTPRSNVTEWDEAFMDQDIFVFEGYAGCSILMGRFLGKSPSFHFALDKNAEVVETTFEDEDGKEYEFVKEHYSGGFYGSVGRRFRGEKIVASGVQGGWELLEKADLLPLTHLPPEAKEVLKQNLDWNPKRHQLSKENCLAMAEAILNNPPSGYKNRKPESWIPQFYRKNAHKMREIVGDMKNARVISSD</sequence>